<dbReference type="InterPro" id="IPR000792">
    <property type="entry name" value="Tscrpt_reg_LuxR_C"/>
</dbReference>
<dbReference type="Pfam" id="PF13401">
    <property type="entry name" value="AAA_22"/>
    <property type="match status" value="1"/>
</dbReference>
<reference evidence="3" key="1">
    <citation type="journal article" date="2019" name="Int. J. Syst. Evol. Microbiol.">
        <title>The Global Catalogue of Microorganisms (GCM) 10K type strain sequencing project: providing services to taxonomists for standard genome sequencing and annotation.</title>
        <authorList>
            <consortium name="The Broad Institute Genomics Platform"/>
            <consortium name="The Broad Institute Genome Sequencing Center for Infectious Disease"/>
            <person name="Wu L."/>
            <person name="Ma J."/>
        </authorList>
    </citation>
    <scope>NUCLEOTIDE SEQUENCE [LARGE SCALE GENOMIC DNA]</scope>
    <source>
        <strain evidence="3">CCUG 54520</strain>
    </source>
</reference>
<dbReference type="InterPro" id="IPR058852">
    <property type="entry name" value="HTH_77"/>
</dbReference>
<feature type="domain" description="HTH luxR-type" evidence="1">
    <location>
        <begin position="711"/>
        <end position="776"/>
    </location>
</feature>
<dbReference type="EMBL" id="JBHSFO010000002">
    <property type="protein sequence ID" value="MFC4602900.1"/>
    <property type="molecule type" value="Genomic_DNA"/>
</dbReference>
<name>A0ABV9FPU4_9NOCA</name>
<dbReference type="PANTHER" id="PTHR47691">
    <property type="entry name" value="REGULATOR-RELATED"/>
    <property type="match status" value="1"/>
</dbReference>
<dbReference type="SUPFAM" id="SSF46894">
    <property type="entry name" value="C-terminal effector domain of the bipartite response regulators"/>
    <property type="match status" value="1"/>
</dbReference>
<proteinExistence type="predicted"/>
<dbReference type="SUPFAM" id="SSF48452">
    <property type="entry name" value="TPR-like"/>
    <property type="match status" value="1"/>
</dbReference>
<dbReference type="InterPro" id="IPR011990">
    <property type="entry name" value="TPR-like_helical_dom_sf"/>
</dbReference>
<dbReference type="PRINTS" id="PR00038">
    <property type="entry name" value="HTHLUXR"/>
</dbReference>
<keyword evidence="3" id="KW-1185">Reference proteome</keyword>
<dbReference type="Gene3D" id="1.10.10.10">
    <property type="entry name" value="Winged helix-like DNA-binding domain superfamily/Winged helix DNA-binding domain"/>
    <property type="match status" value="1"/>
</dbReference>
<evidence type="ECO:0000313" key="3">
    <source>
        <dbReference type="Proteomes" id="UP001595914"/>
    </source>
</evidence>
<dbReference type="InterPro" id="IPR049945">
    <property type="entry name" value="AAA_22"/>
</dbReference>
<gene>
    <name evidence="2" type="ORF">ACFO6S_04280</name>
</gene>
<evidence type="ECO:0000313" key="2">
    <source>
        <dbReference type="EMBL" id="MFC4602900.1"/>
    </source>
</evidence>
<evidence type="ECO:0000259" key="1">
    <source>
        <dbReference type="PROSITE" id="PS50043"/>
    </source>
</evidence>
<dbReference type="SMART" id="SM00421">
    <property type="entry name" value="HTH_LUXR"/>
    <property type="match status" value="1"/>
</dbReference>
<sequence>MTTKGRRPMPSVARERVGNLPHELTNFVGRRRELAEVRRLLSESRLVTLTGMGGVGKTRLALRVAATLQPTFEDGVWLVELGGLRDPAFVADTVAAALGLREQIGRPAQVLLADFLADRQLLLVIDNCEHLVHEVGALAESLLPAAAGLRILATSREALATGEEAVLRVPPLTVPDSDRASTVRGLPRYDAVKLFTQCAAAAVPGFDLSEDNRVAVTRICQRLEGLPLPIELAAARLRALSVEQVLQRLTDRYRLLTAGSRVAPSRQQTLRLCIDWSHDLLGEAERTLWRRLAVFAGGFELDAAAAVCGDGFADGLANVLASLVDKSILIREQAGEVVRYRLLETMREYGREKLQDAGEYPDTRRRHRDWFEDLARLARAEWIGPRQLEWADRLTREQPNLRDALEFCVGEPGESGSGLTMAVALYQYWISRGLYGEAKSWLDRALACPDGHGPAERIPGLCANSVLAEMHGDIDTARSQIEEMRGLVDRVDDAATRTLLDLGTGFLSMFSGDLPRAVDCFESAVEGFRAEGDLLQQVEALFGLALARGVWGDPDRAIACQEEALAITTSHGETMYRSYVMWTLGIALFQRRELARSRDLIEAGLRLTREVGDPLATSSCLETLAWIASDEGEAERAAVLMGAAVSVGEAAGNPTIVIRDLHGHHDRVWEDAGRVLGQRAFEAAYRRGRDLDIDAAVAYALHSTARATPRVGAQGVRLTRREREVAELVAQGLTNKAIAQRLVIAQRTAEGHVENVLAKFGCTTRTQLVAWFVVDDTGPAG</sequence>
<dbReference type="Gene3D" id="3.40.50.300">
    <property type="entry name" value="P-loop containing nucleotide triphosphate hydrolases"/>
    <property type="match status" value="1"/>
</dbReference>
<dbReference type="CDD" id="cd06170">
    <property type="entry name" value="LuxR_C_like"/>
    <property type="match status" value="1"/>
</dbReference>
<dbReference type="Proteomes" id="UP001595914">
    <property type="component" value="Unassembled WGS sequence"/>
</dbReference>
<dbReference type="GO" id="GO:0005524">
    <property type="term" value="F:ATP binding"/>
    <property type="evidence" value="ECO:0007669"/>
    <property type="project" value="UniProtKB-KW"/>
</dbReference>
<accession>A0ABV9FPU4</accession>
<keyword evidence="2" id="KW-0547">Nucleotide-binding</keyword>
<dbReference type="PRINTS" id="PR00364">
    <property type="entry name" value="DISEASERSIST"/>
</dbReference>
<dbReference type="InterPro" id="IPR016032">
    <property type="entry name" value="Sig_transdc_resp-reg_C-effctor"/>
</dbReference>
<dbReference type="Gene3D" id="1.25.40.10">
    <property type="entry name" value="Tetratricopeptide repeat domain"/>
    <property type="match status" value="1"/>
</dbReference>
<organism evidence="2 3">
    <name type="scientific">Rhodococcus kronopolitis</name>
    <dbReference type="NCBI Taxonomy" id="1460226"/>
    <lineage>
        <taxon>Bacteria</taxon>
        <taxon>Bacillati</taxon>
        <taxon>Actinomycetota</taxon>
        <taxon>Actinomycetes</taxon>
        <taxon>Mycobacteriales</taxon>
        <taxon>Nocardiaceae</taxon>
        <taxon>Rhodococcus</taxon>
    </lineage>
</organism>
<comment type="caution">
    <text evidence="2">The sequence shown here is derived from an EMBL/GenBank/DDBJ whole genome shotgun (WGS) entry which is preliminary data.</text>
</comment>
<keyword evidence="2" id="KW-0067">ATP-binding</keyword>
<dbReference type="RefSeq" id="WP_378414457.1">
    <property type="nucleotide sequence ID" value="NZ_JBHSFO010000002.1"/>
</dbReference>
<dbReference type="SUPFAM" id="SSF52540">
    <property type="entry name" value="P-loop containing nucleoside triphosphate hydrolases"/>
    <property type="match status" value="1"/>
</dbReference>
<dbReference type="PROSITE" id="PS50043">
    <property type="entry name" value="HTH_LUXR_2"/>
    <property type="match status" value="1"/>
</dbReference>
<dbReference type="Pfam" id="PF00196">
    <property type="entry name" value="GerE"/>
    <property type="match status" value="1"/>
</dbReference>
<dbReference type="InterPro" id="IPR036388">
    <property type="entry name" value="WH-like_DNA-bd_sf"/>
</dbReference>
<dbReference type="Pfam" id="PF25872">
    <property type="entry name" value="HTH_77"/>
    <property type="match status" value="1"/>
</dbReference>
<dbReference type="PANTHER" id="PTHR47691:SF3">
    <property type="entry name" value="HTH-TYPE TRANSCRIPTIONAL REGULATOR RV0890C-RELATED"/>
    <property type="match status" value="1"/>
</dbReference>
<dbReference type="InterPro" id="IPR027417">
    <property type="entry name" value="P-loop_NTPase"/>
</dbReference>
<protein>
    <submittedName>
        <fullName evidence="2">ATP-binding protein</fullName>
    </submittedName>
</protein>